<dbReference type="NCBIfam" id="TIGR01727">
    <property type="entry name" value="oligo_HPY"/>
    <property type="match status" value="1"/>
</dbReference>
<dbReference type="FunFam" id="3.40.50.300:FF:000016">
    <property type="entry name" value="Oligopeptide ABC transporter ATP-binding component"/>
    <property type="match status" value="1"/>
</dbReference>
<keyword evidence="3" id="KW-1003">Cell membrane</keyword>
<dbReference type="GO" id="GO:0005524">
    <property type="term" value="F:ATP binding"/>
    <property type="evidence" value="ECO:0007669"/>
    <property type="project" value="UniProtKB-KW"/>
</dbReference>
<evidence type="ECO:0000259" key="7">
    <source>
        <dbReference type="PROSITE" id="PS50893"/>
    </source>
</evidence>
<accession>A0A0M0BT59</accession>
<keyword evidence="2" id="KW-0813">Transport</keyword>
<proteinExistence type="predicted"/>
<evidence type="ECO:0000256" key="2">
    <source>
        <dbReference type="ARBA" id="ARBA00022448"/>
    </source>
</evidence>
<comment type="caution">
    <text evidence="8">The sequence shown here is derived from an EMBL/GenBank/DDBJ whole genome shotgun (WGS) entry which is preliminary data.</text>
</comment>
<feature type="domain" description="ABC transporter" evidence="7">
    <location>
        <begin position="6"/>
        <end position="256"/>
    </location>
</feature>
<evidence type="ECO:0000256" key="4">
    <source>
        <dbReference type="ARBA" id="ARBA00022741"/>
    </source>
</evidence>
<evidence type="ECO:0000256" key="3">
    <source>
        <dbReference type="ARBA" id="ARBA00022475"/>
    </source>
</evidence>
<keyword evidence="4" id="KW-0547">Nucleotide-binding</keyword>
<dbReference type="InterPro" id="IPR017871">
    <property type="entry name" value="ABC_transporter-like_CS"/>
</dbReference>
<dbReference type="PROSITE" id="PS50893">
    <property type="entry name" value="ABC_TRANSPORTER_2"/>
    <property type="match status" value="1"/>
</dbReference>
<reference evidence="8 9" key="1">
    <citation type="submission" date="2015-06" db="EMBL/GenBank/DDBJ databases">
        <title>New insights into the roles of widespread benthic archaea in carbon and nitrogen cycling.</title>
        <authorList>
            <person name="Lazar C.S."/>
            <person name="Baker B.J."/>
            <person name="Seitz K.W."/>
            <person name="Hyde A.S."/>
            <person name="Dick G.J."/>
            <person name="Hinrichs K.-U."/>
            <person name="Teske A.P."/>
        </authorList>
    </citation>
    <scope>NUCLEOTIDE SEQUENCE [LARGE SCALE GENOMIC DNA]</scope>
    <source>
        <strain evidence="8">SG8-32-1</strain>
    </source>
</reference>
<evidence type="ECO:0000313" key="8">
    <source>
        <dbReference type="EMBL" id="KON31634.1"/>
    </source>
</evidence>
<dbReference type="PANTHER" id="PTHR43297:SF2">
    <property type="entry name" value="DIPEPTIDE TRANSPORT ATP-BINDING PROTEIN DPPD"/>
    <property type="match status" value="1"/>
</dbReference>
<dbReference type="SMART" id="SM00382">
    <property type="entry name" value="AAA"/>
    <property type="match status" value="1"/>
</dbReference>
<dbReference type="InterPro" id="IPR027417">
    <property type="entry name" value="P-loop_NTPase"/>
</dbReference>
<gene>
    <name evidence="8" type="ORF">AC477_04075</name>
</gene>
<dbReference type="EMBL" id="LFWU01000096">
    <property type="protein sequence ID" value="KON31634.1"/>
    <property type="molecule type" value="Genomic_DNA"/>
</dbReference>
<dbReference type="InterPro" id="IPR003439">
    <property type="entry name" value="ABC_transporter-like_ATP-bd"/>
</dbReference>
<dbReference type="SUPFAM" id="SSF52540">
    <property type="entry name" value="P-loop containing nucleoside triphosphate hydrolases"/>
    <property type="match status" value="1"/>
</dbReference>
<dbReference type="InterPro" id="IPR013563">
    <property type="entry name" value="Oligopep_ABC_C"/>
</dbReference>
<sequence>MVKKILKIEQLKTYFYTWAGIVKAVDGIEIDVNEGETLGLVGESGSGKSVTALSIISIVPSPGRIVEGKIIYKGENLLEKTEKDIQQIRGKEIGYIFQDPATSLNPVYNIADQLTEVIRRHQNVTKKEALEKAIELLSLVEIPDPEIKIWNYPHQLSGGMKQRIAVARALSCQPSLLLADEPTTNLDVTIQAQILQLMKSLKHKLGMSMILITHDMGVVADVADRITVLYAGRVCETADTRTIFFNPRHPYTKALLTAVPSLALRKEKLEVIPGTIPNLIEPPSGCRFHPRCEYAKPECSKEMPPLEEIEPGHFVACIRALEIEIKSPLGHR</sequence>
<evidence type="ECO:0000256" key="5">
    <source>
        <dbReference type="ARBA" id="ARBA00022840"/>
    </source>
</evidence>
<comment type="subcellular location">
    <subcellularLocation>
        <location evidence="1">Cell membrane</location>
        <topology evidence="1">Peripheral membrane protein</topology>
    </subcellularLocation>
</comment>
<dbReference type="Gene3D" id="3.40.50.300">
    <property type="entry name" value="P-loop containing nucleotide triphosphate hydrolases"/>
    <property type="match status" value="1"/>
</dbReference>
<organism evidence="8 9">
    <name type="scientific">miscellaneous Crenarchaeota group-1 archaeon SG8-32-1</name>
    <dbReference type="NCBI Taxonomy" id="1685124"/>
    <lineage>
        <taxon>Archaea</taxon>
        <taxon>Candidatus Bathyarchaeota</taxon>
        <taxon>MCG-1</taxon>
    </lineage>
</organism>
<dbReference type="PATRIC" id="fig|1685124.3.peg.797"/>
<dbReference type="InterPro" id="IPR003593">
    <property type="entry name" value="AAA+_ATPase"/>
</dbReference>
<dbReference type="InterPro" id="IPR050388">
    <property type="entry name" value="ABC_Ni/Peptide_Import"/>
</dbReference>
<dbReference type="CDD" id="cd03257">
    <property type="entry name" value="ABC_NikE_OppD_transporters"/>
    <property type="match status" value="1"/>
</dbReference>
<keyword evidence="6" id="KW-0472">Membrane</keyword>
<dbReference type="PROSITE" id="PS00211">
    <property type="entry name" value="ABC_TRANSPORTER_1"/>
    <property type="match status" value="1"/>
</dbReference>
<dbReference type="GO" id="GO:0015833">
    <property type="term" value="P:peptide transport"/>
    <property type="evidence" value="ECO:0007669"/>
    <property type="project" value="InterPro"/>
</dbReference>
<name>A0A0M0BT59_9ARCH</name>
<dbReference type="GO" id="GO:0016887">
    <property type="term" value="F:ATP hydrolysis activity"/>
    <property type="evidence" value="ECO:0007669"/>
    <property type="project" value="InterPro"/>
</dbReference>
<dbReference type="Proteomes" id="UP000037237">
    <property type="component" value="Unassembled WGS sequence"/>
</dbReference>
<protein>
    <recommendedName>
        <fullName evidence="7">ABC transporter domain-containing protein</fullName>
    </recommendedName>
</protein>
<dbReference type="Pfam" id="PF08352">
    <property type="entry name" value="oligo_HPY"/>
    <property type="match status" value="1"/>
</dbReference>
<dbReference type="PANTHER" id="PTHR43297">
    <property type="entry name" value="OLIGOPEPTIDE TRANSPORT ATP-BINDING PROTEIN APPD"/>
    <property type="match status" value="1"/>
</dbReference>
<evidence type="ECO:0000256" key="1">
    <source>
        <dbReference type="ARBA" id="ARBA00004202"/>
    </source>
</evidence>
<evidence type="ECO:0000313" key="9">
    <source>
        <dbReference type="Proteomes" id="UP000037237"/>
    </source>
</evidence>
<keyword evidence="5" id="KW-0067">ATP-binding</keyword>
<dbReference type="GO" id="GO:0005886">
    <property type="term" value="C:plasma membrane"/>
    <property type="evidence" value="ECO:0007669"/>
    <property type="project" value="UniProtKB-SubCell"/>
</dbReference>
<dbReference type="Pfam" id="PF00005">
    <property type="entry name" value="ABC_tran"/>
    <property type="match status" value="1"/>
</dbReference>
<dbReference type="AlphaFoldDB" id="A0A0M0BT59"/>
<evidence type="ECO:0000256" key="6">
    <source>
        <dbReference type="ARBA" id="ARBA00023136"/>
    </source>
</evidence>